<dbReference type="PANTHER" id="PTHR43725:SF53">
    <property type="entry name" value="UDP-ARABINOSE 4-EPIMERASE 1"/>
    <property type="match status" value="1"/>
</dbReference>
<name>A0AAD4SUH7_9MAGN</name>
<dbReference type="PANTHER" id="PTHR43725">
    <property type="entry name" value="UDP-GLUCOSE 4-EPIMERASE"/>
    <property type="match status" value="1"/>
</dbReference>
<comment type="similarity">
    <text evidence="1">Belongs to the NAD(P)-dependent epimerase/dehydratase family.</text>
</comment>
<keyword evidence="4" id="KW-1185">Reference proteome</keyword>
<dbReference type="Proteomes" id="UP001202328">
    <property type="component" value="Unassembled WGS sequence"/>
</dbReference>
<dbReference type="InterPro" id="IPR001509">
    <property type="entry name" value="Epimerase_deHydtase"/>
</dbReference>
<accession>A0AAD4SUH7</accession>
<dbReference type="SUPFAM" id="SSF51735">
    <property type="entry name" value="NAD(P)-binding Rossmann-fold domains"/>
    <property type="match status" value="1"/>
</dbReference>
<dbReference type="InterPro" id="IPR036291">
    <property type="entry name" value="NAD(P)-bd_dom_sf"/>
</dbReference>
<gene>
    <name evidence="3" type="ORF">MKW98_013459</name>
</gene>
<organism evidence="3 4">
    <name type="scientific">Papaver atlanticum</name>
    <dbReference type="NCBI Taxonomy" id="357466"/>
    <lineage>
        <taxon>Eukaryota</taxon>
        <taxon>Viridiplantae</taxon>
        <taxon>Streptophyta</taxon>
        <taxon>Embryophyta</taxon>
        <taxon>Tracheophyta</taxon>
        <taxon>Spermatophyta</taxon>
        <taxon>Magnoliopsida</taxon>
        <taxon>Ranunculales</taxon>
        <taxon>Papaveraceae</taxon>
        <taxon>Papaveroideae</taxon>
        <taxon>Papaver</taxon>
    </lineage>
</organism>
<dbReference type="Pfam" id="PF01370">
    <property type="entry name" value="Epimerase"/>
    <property type="match status" value="1"/>
</dbReference>
<dbReference type="Gene3D" id="3.40.50.720">
    <property type="entry name" value="NAD(P)-binding Rossmann-like Domain"/>
    <property type="match status" value="1"/>
</dbReference>
<proteinExistence type="inferred from homology"/>
<reference evidence="3" key="1">
    <citation type="submission" date="2022-04" db="EMBL/GenBank/DDBJ databases">
        <title>A functionally conserved STORR gene fusion in Papaver species that diverged 16.8 million years ago.</title>
        <authorList>
            <person name="Catania T."/>
        </authorList>
    </citation>
    <scope>NUCLEOTIDE SEQUENCE</scope>
    <source>
        <strain evidence="3">S-188037</strain>
    </source>
</reference>
<evidence type="ECO:0000313" key="3">
    <source>
        <dbReference type="EMBL" id="KAI3921525.1"/>
    </source>
</evidence>
<feature type="domain" description="NAD-dependent epimerase/dehydratase" evidence="2">
    <location>
        <begin position="1"/>
        <end position="56"/>
    </location>
</feature>
<dbReference type="AlphaFoldDB" id="A0AAD4SUH7"/>
<protein>
    <recommendedName>
        <fullName evidence="2">NAD-dependent epimerase/dehydratase domain-containing protein</fullName>
    </recommendedName>
</protein>
<dbReference type="EMBL" id="JAJJMB010008687">
    <property type="protein sequence ID" value="KAI3921525.1"/>
    <property type="molecule type" value="Genomic_DNA"/>
</dbReference>
<evidence type="ECO:0000259" key="2">
    <source>
        <dbReference type="Pfam" id="PF01370"/>
    </source>
</evidence>
<evidence type="ECO:0000313" key="4">
    <source>
        <dbReference type="Proteomes" id="UP001202328"/>
    </source>
</evidence>
<evidence type="ECO:0000256" key="1">
    <source>
        <dbReference type="ARBA" id="ARBA00007637"/>
    </source>
</evidence>
<sequence length="74" mass="8404">MHFAVVAYVGQSTLEPLRYYQNITSNTLVVLEAMEAHGVKTLTYSSTCATHGKPMKMLISYYRRYSSGMDYPET</sequence>
<comment type="caution">
    <text evidence="3">The sequence shown here is derived from an EMBL/GenBank/DDBJ whole genome shotgun (WGS) entry which is preliminary data.</text>
</comment>